<keyword evidence="1" id="KW-0472">Membrane</keyword>
<dbReference type="EMBL" id="LBMM01002821">
    <property type="protein sequence ID" value="KMQ94318.1"/>
    <property type="molecule type" value="Genomic_DNA"/>
</dbReference>
<dbReference type="AlphaFoldDB" id="A0A0J7KVJ3"/>
<evidence type="ECO:0000256" key="1">
    <source>
        <dbReference type="SAM" id="Phobius"/>
    </source>
</evidence>
<comment type="caution">
    <text evidence="2">The sequence shown here is derived from an EMBL/GenBank/DDBJ whole genome shotgun (WGS) entry which is preliminary data.</text>
</comment>
<accession>A0A0J7KVJ3</accession>
<keyword evidence="1" id="KW-1133">Transmembrane helix</keyword>
<reference evidence="2 3" key="1">
    <citation type="submission" date="2015-04" db="EMBL/GenBank/DDBJ databases">
        <title>Lasius niger genome sequencing.</title>
        <authorList>
            <person name="Konorov E.A."/>
            <person name="Nikitin M.A."/>
            <person name="Kirill M.V."/>
            <person name="Chang P."/>
        </authorList>
    </citation>
    <scope>NUCLEOTIDE SEQUENCE [LARGE SCALE GENOMIC DNA]</scope>
    <source>
        <tissue evidence="2">Whole</tissue>
    </source>
</reference>
<gene>
    <name evidence="2" type="ORF">RF55_5539</name>
</gene>
<keyword evidence="3" id="KW-1185">Reference proteome</keyword>
<evidence type="ECO:0000313" key="2">
    <source>
        <dbReference type="EMBL" id="KMQ94318.1"/>
    </source>
</evidence>
<evidence type="ECO:0000313" key="3">
    <source>
        <dbReference type="Proteomes" id="UP000036403"/>
    </source>
</evidence>
<organism evidence="2 3">
    <name type="scientific">Lasius niger</name>
    <name type="common">Black garden ant</name>
    <dbReference type="NCBI Taxonomy" id="67767"/>
    <lineage>
        <taxon>Eukaryota</taxon>
        <taxon>Metazoa</taxon>
        <taxon>Ecdysozoa</taxon>
        <taxon>Arthropoda</taxon>
        <taxon>Hexapoda</taxon>
        <taxon>Insecta</taxon>
        <taxon>Pterygota</taxon>
        <taxon>Neoptera</taxon>
        <taxon>Endopterygota</taxon>
        <taxon>Hymenoptera</taxon>
        <taxon>Apocrita</taxon>
        <taxon>Aculeata</taxon>
        <taxon>Formicoidea</taxon>
        <taxon>Formicidae</taxon>
        <taxon>Formicinae</taxon>
        <taxon>Lasius</taxon>
        <taxon>Lasius</taxon>
    </lineage>
</organism>
<name>A0A0J7KVJ3_LASNI</name>
<sequence>MVQLYLPPPSALSSSFSFISPFLFLSNYFFLLSNNKRTLAFTPALLPDRKEIPYGHLGLVTAVKTRGNPAAFVDPEVRYDSNQKNGFG</sequence>
<keyword evidence="1" id="KW-0812">Transmembrane</keyword>
<feature type="transmembrane region" description="Helical" evidence="1">
    <location>
        <begin position="12"/>
        <end position="31"/>
    </location>
</feature>
<dbReference type="Proteomes" id="UP000036403">
    <property type="component" value="Unassembled WGS sequence"/>
</dbReference>
<proteinExistence type="predicted"/>
<protein>
    <submittedName>
        <fullName evidence="2">Leukotriene-b omega-hydroxylase 1-like protein</fullName>
    </submittedName>
</protein>
<dbReference type="PaxDb" id="67767-A0A0J7KVJ3"/>